<protein>
    <submittedName>
        <fullName evidence="1">Uncharacterized protein</fullName>
    </submittedName>
</protein>
<dbReference type="EMBL" id="BSYO01000008">
    <property type="protein sequence ID" value="GMH08125.1"/>
    <property type="molecule type" value="Genomic_DNA"/>
</dbReference>
<dbReference type="AlphaFoldDB" id="A0AAD3SCC1"/>
<gene>
    <name evidence="1" type="ORF">Nepgr_009965</name>
</gene>
<comment type="caution">
    <text evidence="1">The sequence shown here is derived from an EMBL/GenBank/DDBJ whole genome shotgun (WGS) entry which is preliminary data.</text>
</comment>
<reference evidence="1" key="1">
    <citation type="submission" date="2023-05" db="EMBL/GenBank/DDBJ databases">
        <title>Nepenthes gracilis genome sequencing.</title>
        <authorList>
            <person name="Fukushima K."/>
        </authorList>
    </citation>
    <scope>NUCLEOTIDE SEQUENCE</scope>
    <source>
        <strain evidence="1">SING2019-196</strain>
    </source>
</reference>
<proteinExistence type="predicted"/>
<evidence type="ECO:0000313" key="1">
    <source>
        <dbReference type="EMBL" id="GMH08125.1"/>
    </source>
</evidence>
<keyword evidence="2" id="KW-1185">Reference proteome</keyword>
<name>A0AAD3SCC1_NEPGR</name>
<organism evidence="1 2">
    <name type="scientific">Nepenthes gracilis</name>
    <name type="common">Slender pitcher plant</name>
    <dbReference type="NCBI Taxonomy" id="150966"/>
    <lineage>
        <taxon>Eukaryota</taxon>
        <taxon>Viridiplantae</taxon>
        <taxon>Streptophyta</taxon>
        <taxon>Embryophyta</taxon>
        <taxon>Tracheophyta</taxon>
        <taxon>Spermatophyta</taxon>
        <taxon>Magnoliopsida</taxon>
        <taxon>eudicotyledons</taxon>
        <taxon>Gunneridae</taxon>
        <taxon>Pentapetalae</taxon>
        <taxon>Caryophyllales</taxon>
        <taxon>Nepenthaceae</taxon>
        <taxon>Nepenthes</taxon>
    </lineage>
</organism>
<sequence>MHTSRNQKLVSLAPRKSFCTCFRTSSQELHPLEVLYTRSISRTALINETVLLLTEKPRKLLELGNPIVRLIRFNFDRIPIKSTSRIPSVVEKSDLGFGTPPLE</sequence>
<dbReference type="Proteomes" id="UP001279734">
    <property type="component" value="Unassembled WGS sequence"/>
</dbReference>
<accession>A0AAD3SCC1</accession>
<evidence type="ECO:0000313" key="2">
    <source>
        <dbReference type="Proteomes" id="UP001279734"/>
    </source>
</evidence>